<dbReference type="AlphaFoldDB" id="A0A165CWD2"/>
<keyword evidence="3" id="KW-1185">Reference proteome</keyword>
<accession>A0A165CWD2</accession>
<organism evidence="2 3">
    <name type="scientific">Exidia glandulosa HHB12029</name>
    <dbReference type="NCBI Taxonomy" id="1314781"/>
    <lineage>
        <taxon>Eukaryota</taxon>
        <taxon>Fungi</taxon>
        <taxon>Dikarya</taxon>
        <taxon>Basidiomycota</taxon>
        <taxon>Agaricomycotina</taxon>
        <taxon>Agaricomycetes</taxon>
        <taxon>Auriculariales</taxon>
        <taxon>Exidiaceae</taxon>
        <taxon>Exidia</taxon>
    </lineage>
</organism>
<dbReference type="Proteomes" id="UP000077266">
    <property type="component" value="Unassembled WGS sequence"/>
</dbReference>
<evidence type="ECO:0000256" key="1">
    <source>
        <dbReference type="SAM" id="MobiDB-lite"/>
    </source>
</evidence>
<sequence>MRWGASNGECGGGTSPHMAHRAGFPAESRTRSDPGPPVVGFPRRHTGFPSPCALCPRGGPASTISLRRFPLPRDPPARASFAPQISGSYLSIYLGPSLCAFISPCRRRSRPALPASLRVIPRRRRAGTHLLPWESRQLDGAALLQIRLARVGAAVLRTSECV</sequence>
<name>A0A165CWD2_EXIGL</name>
<protein>
    <submittedName>
        <fullName evidence="2">Uncharacterized protein</fullName>
    </submittedName>
</protein>
<evidence type="ECO:0000313" key="2">
    <source>
        <dbReference type="EMBL" id="KZV83286.1"/>
    </source>
</evidence>
<dbReference type="InParanoid" id="A0A165CWD2"/>
<gene>
    <name evidence="2" type="ORF">EXIGLDRAFT_317361</name>
</gene>
<reference evidence="2 3" key="1">
    <citation type="journal article" date="2016" name="Mol. Biol. Evol.">
        <title>Comparative Genomics of Early-Diverging Mushroom-Forming Fungi Provides Insights into the Origins of Lignocellulose Decay Capabilities.</title>
        <authorList>
            <person name="Nagy L.G."/>
            <person name="Riley R."/>
            <person name="Tritt A."/>
            <person name="Adam C."/>
            <person name="Daum C."/>
            <person name="Floudas D."/>
            <person name="Sun H."/>
            <person name="Yadav J.S."/>
            <person name="Pangilinan J."/>
            <person name="Larsson K.H."/>
            <person name="Matsuura K."/>
            <person name="Barry K."/>
            <person name="Labutti K."/>
            <person name="Kuo R."/>
            <person name="Ohm R.A."/>
            <person name="Bhattacharya S.S."/>
            <person name="Shirouzu T."/>
            <person name="Yoshinaga Y."/>
            <person name="Martin F.M."/>
            <person name="Grigoriev I.V."/>
            <person name="Hibbett D.S."/>
        </authorList>
    </citation>
    <scope>NUCLEOTIDE SEQUENCE [LARGE SCALE GENOMIC DNA]</scope>
    <source>
        <strain evidence="2 3">HHB12029</strain>
    </source>
</reference>
<feature type="region of interest" description="Disordered" evidence="1">
    <location>
        <begin position="1"/>
        <end position="36"/>
    </location>
</feature>
<dbReference type="EMBL" id="KV426280">
    <property type="protein sequence ID" value="KZV83286.1"/>
    <property type="molecule type" value="Genomic_DNA"/>
</dbReference>
<proteinExistence type="predicted"/>
<evidence type="ECO:0000313" key="3">
    <source>
        <dbReference type="Proteomes" id="UP000077266"/>
    </source>
</evidence>